<keyword evidence="3 6" id="KW-0812">Transmembrane</keyword>
<evidence type="ECO:0000256" key="2">
    <source>
        <dbReference type="ARBA" id="ARBA00022475"/>
    </source>
</evidence>
<keyword evidence="4 6" id="KW-1133">Transmembrane helix</keyword>
<reference evidence="7" key="1">
    <citation type="submission" date="2024-07" db="EMBL/GenBank/DDBJ databases">
        <title>Complete genome sequence of Prevotella sp. YM-2024 GTC17253.</title>
        <authorList>
            <person name="Hayashi M."/>
            <person name="Muto Y."/>
            <person name="Tanaka K."/>
            <person name="Niwa H."/>
        </authorList>
    </citation>
    <scope>NUCLEOTIDE SEQUENCE</scope>
    <source>
        <strain evidence="7">GTC17253</strain>
    </source>
</reference>
<dbReference type="PANTHER" id="PTHR30086:SF20">
    <property type="entry name" value="ARGININE EXPORTER PROTEIN ARGO-RELATED"/>
    <property type="match status" value="1"/>
</dbReference>
<feature type="transmembrane region" description="Helical" evidence="6">
    <location>
        <begin position="82"/>
        <end position="100"/>
    </location>
</feature>
<keyword evidence="5 6" id="KW-0472">Membrane</keyword>
<dbReference type="AlphaFoldDB" id="A0AB33IMC5"/>
<dbReference type="InterPro" id="IPR001123">
    <property type="entry name" value="LeuE-type"/>
</dbReference>
<name>A0AB33IMC5_9BACT</name>
<evidence type="ECO:0000256" key="6">
    <source>
        <dbReference type="SAM" id="Phobius"/>
    </source>
</evidence>
<evidence type="ECO:0000256" key="1">
    <source>
        <dbReference type="ARBA" id="ARBA00004651"/>
    </source>
</evidence>
<feature type="transmembrane region" description="Helical" evidence="6">
    <location>
        <begin position="12"/>
        <end position="35"/>
    </location>
</feature>
<dbReference type="Pfam" id="PF01810">
    <property type="entry name" value="LysE"/>
    <property type="match status" value="1"/>
</dbReference>
<keyword evidence="2" id="KW-1003">Cell membrane</keyword>
<dbReference type="PANTHER" id="PTHR30086">
    <property type="entry name" value="ARGININE EXPORTER PROTEIN ARGO"/>
    <property type="match status" value="1"/>
</dbReference>
<accession>A0AB33IMC5</accession>
<evidence type="ECO:0000313" key="7">
    <source>
        <dbReference type="EMBL" id="BFO70494.1"/>
    </source>
</evidence>
<dbReference type="GO" id="GO:0005886">
    <property type="term" value="C:plasma membrane"/>
    <property type="evidence" value="ECO:0007669"/>
    <property type="project" value="UniProtKB-SubCell"/>
</dbReference>
<organism evidence="7">
    <name type="scientific">Prevotella sp. GTC17253</name>
    <dbReference type="NCBI Taxonomy" id="3236793"/>
    <lineage>
        <taxon>Bacteria</taxon>
        <taxon>Pseudomonadati</taxon>
        <taxon>Bacteroidota</taxon>
        <taxon>Bacteroidia</taxon>
        <taxon>Bacteroidales</taxon>
        <taxon>Prevotellaceae</taxon>
        <taxon>Prevotella</taxon>
    </lineage>
</organism>
<feature type="transmembrane region" description="Helical" evidence="6">
    <location>
        <begin position="158"/>
        <end position="179"/>
    </location>
</feature>
<feature type="transmembrane region" description="Helical" evidence="6">
    <location>
        <begin position="191"/>
        <end position="218"/>
    </location>
</feature>
<evidence type="ECO:0000256" key="5">
    <source>
        <dbReference type="ARBA" id="ARBA00023136"/>
    </source>
</evidence>
<dbReference type="EMBL" id="AP035785">
    <property type="protein sequence ID" value="BFO70494.1"/>
    <property type="molecule type" value="Genomic_DNA"/>
</dbReference>
<feature type="transmembrane region" description="Helical" evidence="6">
    <location>
        <begin position="47"/>
        <end position="70"/>
    </location>
</feature>
<gene>
    <name evidence="7" type="ORF">GTC17253_04600</name>
</gene>
<protein>
    <submittedName>
        <fullName evidence="7">LysE family transporter</fullName>
    </submittedName>
</protein>
<feature type="transmembrane region" description="Helical" evidence="6">
    <location>
        <begin position="121"/>
        <end position="146"/>
    </location>
</feature>
<proteinExistence type="predicted"/>
<comment type="subcellular location">
    <subcellularLocation>
        <location evidence="1">Cell membrane</location>
        <topology evidence="1">Multi-pass membrane protein</topology>
    </subcellularLocation>
</comment>
<evidence type="ECO:0000256" key="4">
    <source>
        <dbReference type="ARBA" id="ARBA00022989"/>
    </source>
</evidence>
<sequence length="223" mass="25112">MPFPFHIDIIDLVLKGILIGIFASAPMGPVGILCVQRTLNKGRWYGFVTGIGAAVSDMVYALFTGLGMSFVMNLITNPHHKYWLQISSSIMLMIFGIYCFRSNPTRNIHNSSKSKGSLWHNGLTAFFVTFSNPMIIFIFMFLYALLTFVIPNHPFEMCIGFISIMAGALLWWFGLTWLIDKIRNKFDNNGILIINKVIGCVVIVFSIVFLVGTIFNLYHIPGL</sequence>
<evidence type="ECO:0000256" key="3">
    <source>
        <dbReference type="ARBA" id="ARBA00022692"/>
    </source>
</evidence>
<dbReference type="GO" id="GO:0015171">
    <property type="term" value="F:amino acid transmembrane transporter activity"/>
    <property type="evidence" value="ECO:0007669"/>
    <property type="project" value="TreeGrafter"/>
</dbReference>